<dbReference type="Pfam" id="PF00672">
    <property type="entry name" value="HAMP"/>
    <property type="match status" value="1"/>
</dbReference>
<keyword evidence="10" id="KW-0067">ATP-binding</keyword>
<dbReference type="PANTHER" id="PTHR45528:SF1">
    <property type="entry name" value="SENSOR HISTIDINE KINASE CPXA"/>
    <property type="match status" value="1"/>
</dbReference>
<comment type="catalytic activity">
    <reaction evidence="1">
        <text>ATP + protein L-histidine = ADP + protein N-phospho-L-histidine.</text>
        <dbReference type="EC" id="2.7.13.3"/>
    </reaction>
</comment>
<dbReference type="CDD" id="cd06225">
    <property type="entry name" value="HAMP"/>
    <property type="match status" value="1"/>
</dbReference>
<feature type="transmembrane region" description="Helical" evidence="14">
    <location>
        <begin position="20"/>
        <end position="43"/>
    </location>
</feature>
<dbReference type="SMART" id="SM00387">
    <property type="entry name" value="HATPase_c"/>
    <property type="match status" value="1"/>
</dbReference>
<dbReference type="AlphaFoldDB" id="A0A917ESA9"/>
<evidence type="ECO:0000256" key="12">
    <source>
        <dbReference type="ARBA" id="ARBA00023012"/>
    </source>
</evidence>
<evidence type="ECO:0000256" key="9">
    <source>
        <dbReference type="ARBA" id="ARBA00022777"/>
    </source>
</evidence>
<evidence type="ECO:0000256" key="10">
    <source>
        <dbReference type="ARBA" id="ARBA00022840"/>
    </source>
</evidence>
<dbReference type="InterPro" id="IPR050398">
    <property type="entry name" value="HssS/ArlS-like"/>
</dbReference>
<dbReference type="SUPFAM" id="SSF55874">
    <property type="entry name" value="ATPase domain of HSP90 chaperone/DNA topoisomerase II/histidine kinase"/>
    <property type="match status" value="1"/>
</dbReference>
<evidence type="ECO:0000256" key="7">
    <source>
        <dbReference type="ARBA" id="ARBA00022692"/>
    </source>
</evidence>
<dbReference type="SMART" id="SM00304">
    <property type="entry name" value="HAMP"/>
    <property type="match status" value="1"/>
</dbReference>
<proteinExistence type="predicted"/>
<dbReference type="InterPro" id="IPR036890">
    <property type="entry name" value="HATPase_C_sf"/>
</dbReference>
<evidence type="ECO:0000256" key="6">
    <source>
        <dbReference type="ARBA" id="ARBA00022679"/>
    </source>
</evidence>
<dbReference type="GO" id="GO:0000155">
    <property type="term" value="F:phosphorelay sensor kinase activity"/>
    <property type="evidence" value="ECO:0007669"/>
    <property type="project" value="InterPro"/>
</dbReference>
<feature type="transmembrane region" description="Helical" evidence="14">
    <location>
        <begin position="171"/>
        <end position="194"/>
    </location>
</feature>
<keyword evidence="5" id="KW-0597">Phosphoprotein</keyword>
<keyword evidence="13 14" id="KW-0472">Membrane</keyword>
<dbReference type="Pfam" id="PF02518">
    <property type="entry name" value="HATPase_c"/>
    <property type="match status" value="1"/>
</dbReference>
<reference evidence="17" key="2">
    <citation type="submission" date="2020-09" db="EMBL/GenBank/DDBJ databases">
        <authorList>
            <person name="Sun Q."/>
            <person name="Zhou Y."/>
        </authorList>
    </citation>
    <scope>NUCLEOTIDE SEQUENCE</scope>
    <source>
        <strain evidence="17">CGMCC 1.12698</strain>
    </source>
</reference>
<evidence type="ECO:0000313" key="18">
    <source>
        <dbReference type="Proteomes" id="UP000605259"/>
    </source>
</evidence>
<dbReference type="Gene3D" id="1.10.8.500">
    <property type="entry name" value="HAMP domain in histidine kinase"/>
    <property type="match status" value="1"/>
</dbReference>
<dbReference type="InterPro" id="IPR003660">
    <property type="entry name" value="HAMP_dom"/>
</dbReference>
<sequence length="477" mass="53293">MGRKLQLNSLKSKIVGHYMLVISITLLLVGVVFSLFMHSYYYVGIERTLTSYSDVTSSVIKSLGISDEESLEQEATYLLNVVKNNDTTVQIIDLNQSVITSSSGFEVKENIDTIDVQQAIQGNRSSWQGRNEATNERIFAVSTPIVSHDKTIGVLRYITSIEATKKILRNIYTASIVVGVCIMAIVFLISFTLANSITRPIRTMTEASKQMAQGRFNIKLNEDYEAEIGTLAKTLNYMADEIVKSDNVKNEFISSVSHELRTPLTSIKGWSETMLLGDLADKEETKLAFNIISSETNRLIGLVEELLDFSQFQAGKIKLSLTNVSLSDIVDEVIFQYRLKSEKKNIHLQCLIQATPFILADQNRIKQVLINLIDNAMKYSPPHTKITVVIKEDRRNAILQVIDEGIGISSEHIKKVKQSFYQVNANKEGTGLGLAIVQQIVQLHNGTLRIHSHPSKGTAVTISFAKSIQKKRESPFS</sequence>
<dbReference type="SUPFAM" id="SSF158472">
    <property type="entry name" value="HAMP domain-like"/>
    <property type="match status" value="1"/>
</dbReference>
<dbReference type="CDD" id="cd00075">
    <property type="entry name" value="HATPase"/>
    <property type="match status" value="1"/>
</dbReference>
<evidence type="ECO:0000256" key="11">
    <source>
        <dbReference type="ARBA" id="ARBA00022989"/>
    </source>
</evidence>
<dbReference type="InterPro" id="IPR057640">
    <property type="entry name" value="Cache_WalK"/>
</dbReference>
<evidence type="ECO:0000256" key="3">
    <source>
        <dbReference type="ARBA" id="ARBA00012438"/>
    </source>
</evidence>
<dbReference type="Gene3D" id="1.10.287.130">
    <property type="match status" value="1"/>
</dbReference>
<dbReference type="RefSeq" id="WP_188388582.1">
    <property type="nucleotide sequence ID" value="NZ_BMFK01000001.1"/>
</dbReference>
<dbReference type="SUPFAM" id="SSF47384">
    <property type="entry name" value="Homodimeric domain of signal transducing histidine kinase"/>
    <property type="match status" value="1"/>
</dbReference>
<keyword evidence="6" id="KW-0808">Transferase</keyword>
<protein>
    <recommendedName>
        <fullName evidence="3">histidine kinase</fullName>
        <ecNumber evidence="3">2.7.13.3</ecNumber>
    </recommendedName>
</protein>
<dbReference type="GO" id="GO:0005524">
    <property type="term" value="F:ATP binding"/>
    <property type="evidence" value="ECO:0007669"/>
    <property type="project" value="UniProtKB-KW"/>
</dbReference>
<reference evidence="17" key="1">
    <citation type="journal article" date="2014" name="Int. J. Syst. Evol. Microbiol.">
        <title>Complete genome sequence of Corynebacterium casei LMG S-19264T (=DSM 44701T), isolated from a smear-ripened cheese.</title>
        <authorList>
            <consortium name="US DOE Joint Genome Institute (JGI-PGF)"/>
            <person name="Walter F."/>
            <person name="Albersmeier A."/>
            <person name="Kalinowski J."/>
            <person name="Ruckert C."/>
        </authorList>
    </citation>
    <scope>NUCLEOTIDE SEQUENCE</scope>
    <source>
        <strain evidence="17">CGMCC 1.12698</strain>
    </source>
</reference>
<keyword evidence="18" id="KW-1185">Reference proteome</keyword>
<dbReference type="PANTHER" id="PTHR45528">
    <property type="entry name" value="SENSOR HISTIDINE KINASE CPXA"/>
    <property type="match status" value="1"/>
</dbReference>
<dbReference type="FunFam" id="1.10.287.130:FF:000001">
    <property type="entry name" value="Two-component sensor histidine kinase"/>
    <property type="match status" value="1"/>
</dbReference>
<dbReference type="PRINTS" id="PR00344">
    <property type="entry name" value="BCTRLSENSOR"/>
</dbReference>
<evidence type="ECO:0000256" key="14">
    <source>
        <dbReference type="SAM" id="Phobius"/>
    </source>
</evidence>
<evidence type="ECO:0000259" key="16">
    <source>
        <dbReference type="PROSITE" id="PS50885"/>
    </source>
</evidence>
<dbReference type="Gene3D" id="3.30.450.20">
    <property type="entry name" value="PAS domain"/>
    <property type="match status" value="1"/>
</dbReference>
<comment type="subcellular location">
    <subcellularLocation>
        <location evidence="2">Cell membrane</location>
        <topology evidence="2">Multi-pass membrane protein</topology>
    </subcellularLocation>
</comment>
<dbReference type="Pfam" id="PF23846">
    <property type="entry name" value="Cache_WalK"/>
    <property type="match status" value="1"/>
</dbReference>
<evidence type="ECO:0000256" key="5">
    <source>
        <dbReference type="ARBA" id="ARBA00022553"/>
    </source>
</evidence>
<dbReference type="EMBL" id="BMFK01000001">
    <property type="protein sequence ID" value="GGE73452.1"/>
    <property type="molecule type" value="Genomic_DNA"/>
</dbReference>
<evidence type="ECO:0000256" key="13">
    <source>
        <dbReference type="ARBA" id="ARBA00023136"/>
    </source>
</evidence>
<organism evidence="17 18">
    <name type="scientific">Priestia taiwanensis</name>
    <dbReference type="NCBI Taxonomy" id="1347902"/>
    <lineage>
        <taxon>Bacteria</taxon>
        <taxon>Bacillati</taxon>
        <taxon>Bacillota</taxon>
        <taxon>Bacilli</taxon>
        <taxon>Bacillales</taxon>
        <taxon>Bacillaceae</taxon>
        <taxon>Priestia</taxon>
    </lineage>
</organism>
<dbReference type="PROSITE" id="PS50885">
    <property type="entry name" value="HAMP"/>
    <property type="match status" value="1"/>
</dbReference>
<dbReference type="InterPro" id="IPR004358">
    <property type="entry name" value="Sig_transdc_His_kin-like_C"/>
</dbReference>
<evidence type="ECO:0000256" key="1">
    <source>
        <dbReference type="ARBA" id="ARBA00000085"/>
    </source>
</evidence>
<dbReference type="EC" id="2.7.13.3" evidence="3"/>
<dbReference type="Proteomes" id="UP000605259">
    <property type="component" value="Unassembled WGS sequence"/>
</dbReference>
<keyword evidence="8" id="KW-0547">Nucleotide-binding</keyword>
<dbReference type="CDD" id="cd00082">
    <property type="entry name" value="HisKA"/>
    <property type="match status" value="1"/>
</dbReference>
<dbReference type="InterPro" id="IPR003661">
    <property type="entry name" value="HisK_dim/P_dom"/>
</dbReference>
<name>A0A917ESA9_9BACI</name>
<keyword evidence="7 14" id="KW-0812">Transmembrane</keyword>
<dbReference type="SMART" id="SM00388">
    <property type="entry name" value="HisKA"/>
    <property type="match status" value="1"/>
</dbReference>
<evidence type="ECO:0000256" key="2">
    <source>
        <dbReference type="ARBA" id="ARBA00004651"/>
    </source>
</evidence>
<comment type="caution">
    <text evidence="17">The sequence shown here is derived from an EMBL/GenBank/DDBJ whole genome shotgun (WGS) entry which is preliminary data.</text>
</comment>
<keyword evidence="4" id="KW-1003">Cell membrane</keyword>
<dbReference type="PROSITE" id="PS50109">
    <property type="entry name" value="HIS_KIN"/>
    <property type="match status" value="1"/>
</dbReference>
<evidence type="ECO:0000259" key="15">
    <source>
        <dbReference type="PROSITE" id="PS50109"/>
    </source>
</evidence>
<dbReference type="InterPro" id="IPR036097">
    <property type="entry name" value="HisK_dim/P_sf"/>
</dbReference>
<dbReference type="Gene3D" id="3.30.565.10">
    <property type="entry name" value="Histidine kinase-like ATPase, C-terminal domain"/>
    <property type="match status" value="1"/>
</dbReference>
<evidence type="ECO:0000313" key="17">
    <source>
        <dbReference type="EMBL" id="GGE73452.1"/>
    </source>
</evidence>
<dbReference type="GO" id="GO:0005886">
    <property type="term" value="C:plasma membrane"/>
    <property type="evidence" value="ECO:0007669"/>
    <property type="project" value="UniProtKB-SubCell"/>
</dbReference>
<dbReference type="FunFam" id="3.30.565.10:FF:000006">
    <property type="entry name" value="Sensor histidine kinase WalK"/>
    <property type="match status" value="1"/>
</dbReference>
<feature type="domain" description="HAMP" evidence="16">
    <location>
        <begin position="195"/>
        <end position="247"/>
    </location>
</feature>
<gene>
    <name evidence="17" type="ORF">GCM10007140_24140</name>
</gene>
<dbReference type="InterPro" id="IPR005467">
    <property type="entry name" value="His_kinase_dom"/>
</dbReference>
<evidence type="ECO:0000256" key="8">
    <source>
        <dbReference type="ARBA" id="ARBA00022741"/>
    </source>
</evidence>
<keyword evidence="11 14" id="KW-1133">Transmembrane helix</keyword>
<accession>A0A917ESA9</accession>
<keyword evidence="12" id="KW-0902">Two-component regulatory system</keyword>
<evidence type="ECO:0000256" key="4">
    <source>
        <dbReference type="ARBA" id="ARBA00022475"/>
    </source>
</evidence>
<dbReference type="Pfam" id="PF00512">
    <property type="entry name" value="HisKA"/>
    <property type="match status" value="1"/>
</dbReference>
<dbReference type="InterPro" id="IPR003594">
    <property type="entry name" value="HATPase_dom"/>
</dbReference>
<keyword evidence="9 17" id="KW-0418">Kinase</keyword>
<feature type="domain" description="Histidine kinase" evidence="15">
    <location>
        <begin position="255"/>
        <end position="468"/>
    </location>
</feature>